<evidence type="ECO:0000256" key="7">
    <source>
        <dbReference type="ARBA" id="ARBA00022553"/>
    </source>
</evidence>
<evidence type="ECO:0000256" key="20">
    <source>
        <dbReference type="ARBA" id="ARBA00046271"/>
    </source>
</evidence>
<comment type="subcellular location">
    <subcellularLocation>
        <location evidence="2">Cell membrane</location>
        <topology evidence="2">Multi-pass membrane protein</topology>
    </subcellularLocation>
    <subcellularLocation>
        <location evidence="1">Cytoplasm</location>
    </subcellularLocation>
    <subcellularLocation>
        <location evidence="20">Peroxisome membrane</location>
    </subcellularLocation>
</comment>
<dbReference type="Proteomes" id="UP000663852">
    <property type="component" value="Unassembled WGS sequence"/>
</dbReference>
<comment type="function">
    <text evidence="22">Acyl-CoA synthetase required for both the import of long chain fatty acids (LCFAs) (C14-C18) and the activation very long chain fatty acids (VLCFAs) (C20-C26) by esterification of the fatty acids into metabolically active CoA-thioesters for subsequent degradation or incorporation into phospholipids. The transport and fatty acyl-CoA synthetase activities are genetically separable and are thus independent activities. Esterifies VLCFAs in the peroxisome matrix. The VLCFAs are actively transported into peroxisomes by a PXA1-PXA2 heterodimeric transporter in the peroxisomal membrane.</text>
</comment>
<dbReference type="InterPro" id="IPR042099">
    <property type="entry name" value="ANL_N_sf"/>
</dbReference>
<dbReference type="GO" id="GO:0005829">
    <property type="term" value="C:cytosol"/>
    <property type="evidence" value="ECO:0007669"/>
    <property type="project" value="UniProtKB-ARBA"/>
</dbReference>
<protein>
    <recommendedName>
        <fullName evidence="25">Phosphatidylcholine transfer protein</fullName>
    </recommendedName>
    <alternativeName>
        <fullName evidence="19">Long-chain-fatty-acid--CoA ligase</fullName>
    </alternativeName>
    <alternativeName>
        <fullName evidence="28">START domain-containing protein 2</fullName>
    </alternativeName>
    <alternativeName>
        <fullName evidence="26">StAR-related lipid transfer protein 2</fullName>
    </alternativeName>
    <alternativeName>
        <fullName evidence="24">Very long-chain fatty acid transport protein</fullName>
    </alternativeName>
    <alternativeName>
        <fullName evidence="27">Very-long-chain acyl-CoA synthetase</fullName>
    </alternativeName>
</protein>
<evidence type="ECO:0000256" key="3">
    <source>
        <dbReference type="ARBA" id="ARBA00006432"/>
    </source>
</evidence>
<dbReference type="GO" id="GO:0008289">
    <property type="term" value="F:lipid binding"/>
    <property type="evidence" value="ECO:0007669"/>
    <property type="project" value="UniProtKB-KW"/>
</dbReference>
<dbReference type="InterPro" id="IPR000873">
    <property type="entry name" value="AMP-dep_synth/lig_dom"/>
</dbReference>
<evidence type="ECO:0000256" key="27">
    <source>
        <dbReference type="ARBA" id="ARBA00078285"/>
    </source>
</evidence>
<comment type="caution">
    <text evidence="30">The sequence shown here is derived from an EMBL/GenBank/DDBJ whole genome shotgun (WGS) entry which is preliminary data.</text>
</comment>
<dbReference type="GO" id="GO:0005324">
    <property type="term" value="F:long-chain fatty acid transmembrane transporter activity"/>
    <property type="evidence" value="ECO:0007669"/>
    <property type="project" value="TreeGrafter"/>
</dbReference>
<evidence type="ECO:0000256" key="17">
    <source>
        <dbReference type="ARBA" id="ARBA00023140"/>
    </source>
</evidence>
<evidence type="ECO:0000256" key="24">
    <source>
        <dbReference type="ARBA" id="ARBA00068795"/>
    </source>
</evidence>
<accession>A0A813XLG6</accession>
<dbReference type="Gene3D" id="3.40.50.12780">
    <property type="entry name" value="N-terminal domain of ligase-like"/>
    <property type="match status" value="1"/>
</dbReference>
<gene>
    <name evidence="30" type="ORF">EDS130_LOCUS8081</name>
    <name evidence="31" type="ORF">XAT740_LOCUS42353</name>
</gene>
<dbReference type="FunFam" id="3.30.530.20:FF:000017">
    <property type="entry name" value="Phosphatidylcholine transfer protein, putative"/>
    <property type="match status" value="1"/>
</dbReference>
<keyword evidence="7" id="KW-0597">Phosphoprotein</keyword>
<evidence type="ECO:0000256" key="11">
    <source>
        <dbReference type="ARBA" id="ARBA00022840"/>
    </source>
</evidence>
<dbReference type="FunFam" id="3.30.300.30:FF:000020">
    <property type="entry name" value="Long-chain fatty acid transporter"/>
    <property type="match status" value="1"/>
</dbReference>
<keyword evidence="32" id="KW-1185">Reference proteome</keyword>
<evidence type="ECO:0000256" key="4">
    <source>
        <dbReference type="ARBA" id="ARBA00022448"/>
    </source>
</evidence>
<evidence type="ECO:0000256" key="10">
    <source>
        <dbReference type="ARBA" id="ARBA00022741"/>
    </source>
</evidence>
<keyword evidence="16" id="KW-0472">Membrane</keyword>
<evidence type="ECO:0000256" key="26">
    <source>
        <dbReference type="ARBA" id="ARBA00077188"/>
    </source>
</evidence>
<keyword evidence="6" id="KW-0963">Cytoplasm</keyword>
<evidence type="ECO:0000313" key="33">
    <source>
        <dbReference type="Proteomes" id="UP000663852"/>
    </source>
</evidence>
<evidence type="ECO:0000256" key="15">
    <source>
        <dbReference type="ARBA" id="ARBA00023121"/>
    </source>
</evidence>
<dbReference type="Proteomes" id="UP000663828">
    <property type="component" value="Unassembled WGS sequence"/>
</dbReference>
<evidence type="ECO:0000256" key="21">
    <source>
        <dbReference type="ARBA" id="ARBA00048666"/>
    </source>
</evidence>
<evidence type="ECO:0000256" key="13">
    <source>
        <dbReference type="ARBA" id="ARBA00022990"/>
    </source>
</evidence>
<feature type="domain" description="START" evidence="29">
    <location>
        <begin position="716"/>
        <end position="906"/>
    </location>
</feature>
<evidence type="ECO:0000256" key="9">
    <source>
        <dbReference type="ARBA" id="ARBA00022692"/>
    </source>
</evidence>
<dbReference type="PROSITE" id="PS50848">
    <property type="entry name" value="START"/>
    <property type="match status" value="1"/>
</dbReference>
<evidence type="ECO:0000256" key="25">
    <source>
        <dbReference type="ARBA" id="ARBA00069061"/>
    </source>
</evidence>
<keyword evidence="8" id="KW-0436">Ligase</keyword>
<evidence type="ECO:0000256" key="18">
    <source>
        <dbReference type="ARBA" id="ARBA00036527"/>
    </source>
</evidence>
<evidence type="ECO:0000256" key="2">
    <source>
        <dbReference type="ARBA" id="ARBA00004651"/>
    </source>
</evidence>
<dbReference type="PANTHER" id="PTHR43107">
    <property type="entry name" value="LONG-CHAIN FATTY ACID TRANSPORT PROTEIN"/>
    <property type="match status" value="1"/>
</dbReference>
<sequence>MFDQIWSFIQRIFEYVFIVIKTLPRDLVGLYTLIKYHLLLKYNVFRKRDFIEIFRSNVKQYQSKACLILDDKSLSFQQIEDLTNQLANFFSAEGFKHGDIIALILDNSLEYPCVWVGMCKIGCITALINTNLRGKPLIHSISTVNAKSVITSTHILSEIENELNELRINKVYLFDPKESITTNETSTSFETTQLYDQLQVCSTQPPKPLPYDLKHPVFYIFTSGTTGLPKAAVIKHSRFLLGTFGFLTATGIKPTDIMYNTLPLYHSLGGWVCITYSLVGGCTTVIRKKFSASNFWKDCVKYRCTGFTYVGELCRFLLAQPPSEFDQKHSIKFCSGNGLRQNLWMPFSKRFNIKNIHEFYGATESNAYFFNLDSYPGACGFSSIIVPRILGSFLIRFDPETMEPLRDEKTKLCIPCNAGERGLLVGLIKKSVFNAFDGYVNNPSGTNRKIIDNVCKIGDQVFNTGDVIYADKYGYFYFCDRTGDTFRWKGENVSTVEVENILMTILKRNDVVVFGVSIPECEGKAGMAVILDDPSSPINMSTVANELKKQGLPSYARPCFIRLTKHIELTGTFKVKKAVFQEEGYDLNRITEDIYYLNQQKQTKRQMWIEWFLRCSTSMKKWPINSLLFIDNRKIERINSKKTNDNDYRWKYSQSKSHSQSTLFASSVIGALTAAATAFSWENDGVSDRELQEATSDDYLLNMTNGQIEDILISLGWEKLLRKDHLMLFRKYDDNLQVYSYKIFGTFNDISALVFFQVQLDLDYRMKWDDHALRLSVVDTHENSQSDIVHWTQKFPFPFNHRDYLYVRRYCLDTSANFPPKIIIKCHSIDHPDVHSDKKCVRVNKYESSMIIQSKTKLDEKGMKFLLTYHEDAKASMPTSTYSYIAQSGIPSFVEKLHVAAKKLPKSKEYLSIDSLPQCRYFDDVSD</sequence>
<dbReference type="GO" id="GO:0005778">
    <property type="term" value="C:peroxisomal membrane"/>
    <property type="evidence" value="ECO:0007669"/>
    <property type="project" value="UniProtKB-SubCell"/>
</dbReference>
<dbReference type="InterPro" id="IPR002913">
    <property type="entry name" value="START_lipid-bd_dom"/>
</dbReference>
<dbReference type="SUPFAM" id="SSF55961">
    <property type="entry name" value="Bet v1-like"/>
    <property type="match status" value="1"/>
</dbReference>
<comment type="subunit">
    <text evidence="23">Interacts with ACOT13/THEM2.</text>
</comment>
<dbReference type="GO" id="GO:0004467">
    <property type="term" value="F:long-chain fatty acid-CoA ligase activity"/>
    <property type="evidence" value="ECO:0007669"/>
    <property type="project" value="TreeGrafter"/>
</dbReference>
<evidence type="ECO:0000256" key="16">
    <source>
        <dbReference type="ARBA" id="ARBA00023136"/>
    </source>
</evidence>
<evidence type="ECO:0000256" key="6">
    <source>
        <dbReference type="ARBA" id="ARBA00022490"/>
    </source>
</evidence>
<dbReference type="PROSITE" id="PS00455">
    <property type="entry name" value="AMP_BINDING"/>
    <property type="match status" value="1"/>
</dbReference>
<keyword evidence="9" id="KW-0812">Transmembrane</keyword>
<dbReference type="PANTHER" id="PTHR43107:SF15">
    <property type="entry name" value="FATTY ACID TRANSPORT PROTEIN 3, ISOFORM A"/>
    <property type="match status" value="1"/>
</dbReference>
<evidence type="ECO:0000256" key="14">
    <source>
        <dbReference type="ARBA" id="ARBA00023055"/>
    </source>
</evidence>
<dbReference type="InterPro" id="IPR023393">
    <property type="entry name" value="START-like_dom_sf"/>
</dbReference>
<dbReference type="GO" id="GO:0044539">
    <property type="term" value="P:long-chain fatty acid import into cell"/>
    <property type="evidence" value="ECO:0007669"/>
    <property type="project" value="TreeGrafter"/>
</dbReference>
<dbReference type="Pfam" id="PF00501">
    <property type="entry name" value="AMP-binding"/>
    <property type="match status" value="1"/>
</dbReference>
<dbReference type="GO" id="GO:0005524">
    <property type="term" value="F:ATP binding"/>
    <property type="evidence" value="ECO:0007669"/>
    <property type="project" value="UniProtKB-KW"/>
</dbReference>
<evidence type="ECO:0000313" key="32">
    <source>
        <dbReference type="Proteomes" id="UP000663828"/>
    </source>
</evidence>
<dbReference type="Gene3D" id="3.30.530.20">
    <property type="match status" value="1"/>
</dbReference>
<dbReference type="EMBL" id="CAJNOR010005067">
    <property type="protein sequence ID" value="CAF1543469.1"/>
    <property type="molecule type" value="Genomic_DNA"/>
</dbReference>
<evidence type="ECO:0000256" key="19">
    <source>
        <dbReference type="ARBA" id="ARBA00041297"/>
    </source>
</evidence>
<dbReference type="GO" id="GO:0005789">
    <property type="term" value="C:endoplasmic reticulum membrane"/>
    <property type="evidence" value="ECO:0007669"/>
    <property type="project" value="TreeGrafter"/>
</dbReference>
<keyword evidence="4" id="KW-0813">Transport</keyword>
<dbReference type="InterPro" id="IPR045851">
    <property type="entry name" value="AMP-bd_C_sf"/>
</dbReference>
<evidence type="ECO:0000256" key="22">
    <source>
        <dbReference type="ARBA" id="ARBA00060276"/>
    </source>
</evidence>
<dbReference type="FunFam" id="3.40.50.12780:FF:000019">
    <property type="entry name" value="Long-chain fatty acid transporter"/>
    <property type="match status" value="1"/>
</dbReference>
<dbReference type="GO" id="GO:0005886">
    <property type="term" value="C:plasma membrane"/>
    <property type="evidence" value="ECO:0007669"/>
    <property type="project" value="UniProtKB-SubCell"/>
</dbReference>
<keyword evidence="11" id="KW-0067">ATP-binding</keyword>
<dbReference type="Pfam" id="PF01852">
    <property type="entry name" value="START"/>
    <property type="match status" value="1"/>
</dbReference>
<keyword evidence="10" id="KW-0547">Nucleotide-binding</keyword>
<evidence type="ECO:0000313" key="30">
    <source>
        <dbReference type="EMBL" id="CAF0866671.1"/>
    </source>
</evidence>
<proteinExistence type="inferred from homology"/>
<dbReference type="Gene3D" id="3.30.300.30">
    <property type="match status" value="1"/>
</dbReference>
<name>A0A813XLG6_ADIRI</name>
<dbReference type="SMART" id="SM00234">
    <property type="entry name" value="START"/>
    <property type="match status" value="1"/>
</dbReference>
<evidence type="ECO:0000256" key="8">
    <source>
        <dbReference type="ARBA" id="ARBA00022598"/>
    </source>
</evidence>
<keyword evidence="13" id="KW-0007">Acetylation</keyword>
<organism evidence="30 33">
    <name type="scientific">Adineta ricciae</name>
    <name type="common">Rotifer</name>
    <dbReference type="NCBI Taxonomy" id="249248"/>
    <lineage>
        <taxon>Eukaryota</taxon>
        <taxon>Metazoa</taxon>
        <taxon>Spiralia</taxon>
        <taxon>Gnathifera</taxon>
        <taxon>Rotifera</taxon>
        <taxon>Eurotatoria</taxon>
        <taxon>Bdelloidea</taxon>
        <taxon>Adinetida</taxon>
        <taxon>Adinetidae</taxon>
        <taxon>Adineta</taxon>
    </lineage>
</organism>
<evidence type="ECO:0000313" key="31">
    <source>
        <dbReference type="EMBL" id="CAF1543469.1"/>
    </source>
</evidence>
<dbReference type="SUPFAM" id="SSF56801">
    <property type="entry name" value="Acetyl-CoA synthetase-like"/>
    <property type="match status" value="1"/>
</dbReference>
<dbReference type="EMBL" id="CAJNOJ010000025">
    <property type="protein sequence ID" value="CAF0866671.1"/>
    <property type="molecule type" value="Genomic_DNA"/>
</dbReference>
<evidence type="ECO:0000256" key="5">
    <source>
        <dbReference type="ARBA" id="ARBA00022475"/>
    </source>
</evidence>
<evidence type="ECO:0000256" key="12">
    <source>
        <dbReference type="ARBA" id="ARBA00022989"/>
    </source>
</evidence>
<comment type="catalytic activity">
    <reaction evidence="21">
        <text>tetracosanoate + ATP + CoA = tetracosanoyl-CoA + AMP + diphosphate</text>
        <dbReference type="Rhea" id="RHEA:33639"/>
        <dbReference type="ChEBI" id="CHEBI:30616"/>
        <dbReference type="ChEBI" id="CHEBI:31014"/>
        <dbReference type="ChEBI" id="CHEBI:33019"/>
        <dbReference type="ChEBI" id="CHEBI:57287"/>
        <dbReference type="ChEBI" id="CHEBI:65052"/>
        <dbReference type="ChEBI" id="CHEBI:456215"/>
    </reaction>
    <physiologicalReaction direction="left-to-right" evidence="21">
        <dbReference type="Rhea" id="RHEA:33640"/>
    </physiologicalReaction>
</comment>
<dbReference type="AlphaFoldDB" id="A0A813XLG6"/>
<evidence type="ECO:0000256" key="23">
    <source>
        <dbReference type="ARBA" id="ARBA00063535"/>
    </source>
</evidence>
<evidence type="ECO:0000256" key="1">
    <source>
        <dbReference type="ARBA" id="ARBA00004496"/>
    </source>
</evidence>
<keyword evidence="17" id="KW-0576">Peroxisome</keyword>
<dbReference type="InterPro" id="IPR020845">
    <property type="entry name" value="AMP-binding_CS"/>
</dbReference>
<keyword evidence="14" id="KW-0445">Lipid transport</keyword>
<comment type="catalytic activity">
    <reaction evidence="18">
        <text>a very long-chain fatty acid + ATP + CoA = a very long-chain fatty acyl-CoA + AMP + diphosphate</text>
        <dbReference type="Rhea" id="RHEA:54536"/>
        <dbReference type="ChEBI" id="CHEBI:30616"/>
        <dbReference type="ChEBI" id="CHEBI:33019"/>
        <dbReference type="ChEBI" id="CHEBI:57287"/>
        <dbReference type="ChEBI" id="CHEBI:58950"/>
        <dbReference type="ChEBI" id="CHEBI:138261"/>
        <dbReference type="ChEBI" id="CHEBI:456215"/>
    </reaction>
    <physiologicalReaction direction="left-to-right" evidence="18">
        <dbReference type="Rhea" id="RHEA:54537"/>
    </physiologicalReaction>
</comment>
<evidence type="ECO:0000256" key="28">
    <source>
        <dbReference type="ARBA" id="ARBA00079049"/>
    </source>
</evidence>
<dbReference type="OrthoDB" id="288590at2759"/>
<keyword evidence="12" id="KW-1133">Transmembrane helix</keyword>
<reference evidence="30" key="1">
    <citation type="submission" date="2021-02" db="EMBL/GenBank/DDBJ databases">
        <authorList>
            <person name="Nowell W R."/>
        </authorList>
    </citation>
    <scope>NUCLEOTIDE SEQUENCE</scope>
</reference>
<comment type="similarity">
    <text evidence="3">Belongs to the ATP-dependent AMP-binding enzyme family.</text>
</comment>
<keyword evidence="5" id="KW-1003">Cell membrane</keyword>
<keyword evidence="15" id="KW-0446">Lipid-binding</keyword>
<evidence type="ECO:0000259" key="29">
    <source>
        <dbReference type="PROSITE" id="PS50848"/>
    </source>
</evidence>